<dbReference type="PANTHER" id="PTHR24960">
    <property type="entry name" value="PHOTOSYSTEM I IRON-SULFUR CENTER-RELATED"/>
    <property type="match status" value="1"/>
</dbReference>
<proteinExistence type="predicted"/>
<dbReference type="Pfam" id="PF14697">
    <property type="entry name" value="Fer4_21"/>
    <property type="match status" value="1"/>
</dbReference>
<dbReference type="InterPro" id="IPR017896">
    <property type="entry name" value="4Fe4S_Fe-S-bd"/>
</dbReference>
<evidence type="ECO:0000256" key="4">
    <source>
        <dbReference type="ARBA" id="ARBA00023014"/>
    </source>
</evidence>
<dbReference type="InterPro" id="IPR050157">
    <property type="entry name" value="PSI_iron-sulfur_center"/>
</dbReference>
<dbReference type="InterPro" id="IPR017900">
    <property type="entry name" value="4Fe4S_Fe_S_CS"/>
</dbReference>
<dbReference type="Proteomes" id="UP000077275">
    <property type="component" value="Unassembled WGS sequence"/>
</dbReference>
<dbReference type="Pfam" id="PF00037">
    <property type="entry name" value="Fer4"/>
    <property type="match status" value="1"/>
</dbReference>
<dbReference type="Gene3D" id="3.30.70.3270">
    <property type="match status" value="1"/>
</dbReference>
<keyword evidence="1" id="KW-0004">4Fe-4S</keyword>
<dbReference type="SUPFAM" id="SSF54862">
    <property type="entry name" value="4Fe-4S ferredoxins"/>
    <property type="match status" value="1"/>
</dbReference>
<dbReference type="GO" id="GO:0046872">
    <property type="term" value="F:metal ion binding"/>
    <property type="evidence" value="ECO:0007669"/>
    <property type="project" value="UniProtKB-KW"/>
</dbReference>
<dbReference type="AlphaFoldDB" id="A0A166EF23"/>
<feature type="domain" description="4Fe-4S ferredoxin-type" evidence="5">
    <location>
        <begin position="128"/>
        <end position="157"/>
    </location>
</feature>
<dbReference type="PROSITE" id="PS51379">
    <property type="entry name" value="4FE4S_FER_2"/>
    <property type="match status" value="6"/>
</dbReference>
<dbReference type="CDD" id="cd10549">
    <property type="entry name" value="MtMvhB_like"/>
    <property type="match status" value="1"/>
</dbReference>
<evidence type="ECO:0000256" key="1">
    <source>
        <dbReference type="ARBA" id="ARBA00022485"/>
    </source>
</evidence>
<dbReference type="RefSeq" id="WP_067259033.1">
    <property type="nucleotide sequence ID" value="NZ_LWMW01000089.1"/>
</dbReference>
<evidence type="ECO:0000256" key="2">
    <source>
        <dbReference type="ARBA" id="ARBA00022723"/>
    </source>
</evidence>
<evidence type="ECO:0000313" key="6">
    <source>
        <dbReference type="EMBL" id="KZX16576.1"/>
    </source>
</evidence>
<dbReference type="EMBL" id="LWMW01000089">
    <property type="protein sequence ID" value="KZX16576.1"/>
    <property type="molecule type" value="Genomic_DNA"/>
</dbReference>
<feature type="domain" description="4Fe-4S ferredoxin-type" evidence="5">
    <location>
        <begin position="72"/>
        <end position="101"/>
    </location>
</feature>
<dbReference type="GO" id="GO:0016491">
    <property type="term" value="F:oxidoreductase activity"/>
    <property type="evidence" value="ECO:0007669"/>
    <property type="project" value="UniProtKB-ARBA"/>
</dbReference>
<evidence type="ECO:0000259" key="5">
    <source>
        <dbReference type="PROSITE" id="PS51379"/>
    </source>
</evidence>
<dbReference type="PANTHER" id="PTHR24960:SF79">
    <property type="entry name" value="PHOTOSYSTEM I IRON-SULFUR CENTER"/>
    <property type="match status" value="1"/>
</dbReference>
<dbReference type="STRING" id="47311.MBCUT_07300"/>
<keyword evidence="4" id="KW-0411">Iron-sulfur</keyword>
<feature type="domain" description="4Fe-4S ferredoxin-type" evidence="5">
    <location>
        <begin position="212"/>
        <end position="241"/>
    </location>
</feature>
<accession>A0A166EF23</accession>
<keyword evidence="3" id="KW-0408">Iron</keyword>
<keyword evidence="2" id="KW-0479">Metal-binding</keyword>
<dbReference type="OrthoDB" id="23833at2157"/>
<evidence type="ECO:0000313" key="7">
    <source>
        <dbReference type="Proteomes" id="UP000077275"/>
    </source>
</evidence>
<feature type="domain" description="4Fe-4S ferredoxin-type" evidence="5">
    <location>
        <begin position="42"/>
        <end position="70"/>
    </location>
</feature>
<name>A0A166EF23_9EURY</name>
<evidence type="ECO:0000256" key="3">
    <source>
        <dbReference type="ARBA" id="ARBA00023004"/>
    </source>
</evidence>
<comment type="caution">
    <text evidence="6">The sequence shown here is derived from an EMBL/GenBank/DDBJ whole genome shotgun (WGS) entry which is preliminary data.</text>
</comment>
<feature type="domain" description="4Fe-4S ferredoxin-type" evidence="5">
    <location>
        <begin position="175"/>
        <end position="204"/>
    </location>
</feature>
<dbReference type="Pfam" id="PF13484">
    <property type="entry name" value="Fer4_16"/>
    <property type="match status" value="1"/>
</dbReference>
<keyword evidence="7" id="KW-1185">Reference proteome</keyword>
<organism evidence="6 7">
    <name type="scientific">Methanobrevibacter cuticularis</name>
    <dbReference type="NCBI Taxonomy" id="47311"/>
    <lineage>
        <taxon>Archaea</taxon>
        <taxon>Methanobacteriati</taxon>
        <taxon>Methanobacteriota</taxon>
        <taxon>Methanomada group</taxon>
        <taxon>Methanobacteria</taxon>
        <taxon>Methanobacteriales</taxon>
        <taxon>Methanobacteriaceae</taxon>
        <taxon>Methanobrevibacter</taxon>
    </lineage>
</organism>
<sequence>MEIKFKKPMKDLQREVVLKSVDLDDDIDDFQVDIGDYEVDDKFITISPRCVRCDLCVEECPVDAISSSNVVKRSRIKENCVKCEICAQTCPVSCIYALETKSKINGEKDDAEFVLKEINVPHRVLRMEDISINMELCGDCRSCIRFCPTNAISLKDKSVIEAANEKSYPDLEDRKYPYIDKNLCIGCGSCANLCSKGGIELKRTLGPIIETKKLCIDQDTCVQCFLCEESCPVEAIKLEDDKVVLDNEKCIRCNVCSTKCPVNALSLKNLNNGLDETENLDETKDFDETENLDETKDFDEVKDFDENKD</sequence>
<reference evidence="6 7" key="1">
    <citation type="submission" date="2016-04" db="EMBL/GenBank/DDBJ databases">
        <title>Genome sequence of Methanobrevibacter cuticularis DSM 11139.</title>
        <authorList>
            <person name="Poehlein A."/>
            <person name="Seedorf H."/>
            <person name="Daniel R."/>
        </authorList>
    </citation>
    <scope>NUCLEOTIDE SEQUENCE [LARGE SCALE GENOMIC DNA]</scope>
    <source>
        <strain evidence="6 7">DSM 11139</strain>
    </source>
</reference>
<feature type="domain" description="4Fe-4S ferredoxin-type" evidence="5">
    <location>
        <begin position="242"/>
        <end position="270"/>
    </location>
</feature>
<dbReference type="Gene3D" id="3.30.70.20">
    <property type="match status" value="3"/>
</dbReference>
<gene>
    <name evidence="6" type="ORF">MBCUT_07300</name>
</gene>
<dbReference type="PROSITE" id="PS00198">
    <property type="entry name" value="4FE4S_FER_1"/>
    <property type="match status" value="4"/>
</dbReference>
<protein>
    <submittedName>
        <fullName evidence="6">Ferredoxin</fullName>
    </submittedName>
</protein>
<dbReference type="GO" id="GO:0051539">
    <property type="term" value="F:4 iron, 4 sulfur cluster binding"/>
    <property type="evidence" value="ECO:0007669"/>
    <property type="project" value="UniProtKB-KW"/>
</dbReference>
<dbReference type="PATRIC" id="fig|47311.3.peg.811"/>